<protein>
    <submittedName>
        <fullName evidence="1">Uncharacterized protein</fullName>
    </submittedName>
</protein>
<organism evidence="1 2">
    <name type="scientific">Hydnum rufescens UP504</name>
    <dbReference type="NCBI Taxonomy" id="1448309"/>
    <lineage>
        <taxon>Eukaryota</taxon>
        <taxon>Fungi</taxon>
        <taxon>Dikarya</taxon>
        <taxon>Basidiomycota</taxon>
        <taxon>Agaricomycotina</taxon>
        <taxon>Agaricomycetes</taxon>
        <taxon>Cantharellales</taxon>
        <taxon>Hydnaceae</taxon>
        <taxon>Hydnum</taxon>
    </lineage>
</organism>
<feature type="non-terminal residue" evidence="1">
    <location>
        <position position="72"/>
    </location>
</feature>
<name>A0A9P6ALW4_9AGAM</name>
<dbReference type="AlphaFoldDB" id="A0A9P6ALW4"/>
<proteinExistence type="predicted"/>
<evidence type="ECO:0000313" key="1">
    <source>
        <dbReference type="EMBL" id="KAF9508121.1"/>
    </source>
</evidence>
<dbReference type="Proteomes" id="UP000886523">
    <property type="component" value="Unassembled WGS sequence"/>
</dbReference>
<keyword evidence="2" id="KW-1185">Reference proteome</keyword>
<gene>
    <name evidence="1" type="ORF">BS47DRAFT_1350706</name>
</gene>
<dbReference type="EMBL" id="MU129064">
    <property type="protein sequence ID" value="KAF9508121.1"/>
    <property type="molecule type" value="Genomic_DNA"/>
</dbReference>
<evidence type="ECO:0000313" key="2">
    <source>
        <dbReference type="Proteomes" id="UP000886523"/>
    </source>
</evidence>
<sequence length="72" mass="8164">MWPISMFKIPSTPQSVCQLSVIYIPFGVRKSQNEMGVGLPGRVHLSNRAYAFEPARSRDLVSDHTTLVIYLR</sequence>
<accession>A0A9P6ALW4</accession>
<reference evidence="1" key="1">
    <citation type="journal article" date="2020" name="Nat. Commun.">
        <title>Large-scale genome sequencing of mycorrhizal fungi provides insights into the early evolution of symbiotic traits.</title>
        <authorList>
            <person name="Miyauchi S."/>
            <person name="Kiss E."/>
            <person name="Kuo A."/>
            <person name="Drula E."/>
            <person name="Kohler A."/>
            <person name="Sanchez-Garcia M."/>
            <person name="Morin E."/>
            <person name="Andreopoulos B."/>
            <person name="Barry K.W."/>
            <person name="Bonito G."/>
            <person name="Buee M."/>
            <person name="Carver A."/>
            <person name="Chen C."/>
            <person name="Cichocki N."/>
            <person name="Clum A."/>
            <person name="Culley D."/>
            <person name="Crous P.W."/>
            <person name="Fauchery L."/>
            <person name="Girlanda M."/>
            <person name="Hayes R.D."/>
            <person name="Keri Z."/>
            <person name="LaButti K."/>
            <person name="Lipzen A."/>
            <person name="Lombard V."/>
            <person name="Magnuson J."/>
            <person name="Maillard F."/>
            <person name="Murat C."/>
            <person name="Nolan M."/>
            <person name="Ohm R.A."/>
            <person name="Pangilinan J."/>
            <person name="Pereira M.F."/>
            <person name="Perotto S."/>
            <person name="Peter M."/>
            <person name="Pfister S."/>
            <person name="Riley R."/>
            <person name="Sitrit Y."/>
            <person name="Stielow J.B."/>
            <person name="Szollosi G."/>
            <person name="Zifcakova L."/>
            <person name="Stursova M."/>
            <person name="Spatafora J.W."/>
            <person name="Tedersoo L."/>
            <person name="Vaario L.M."/>
            <person name="Yamada A."/>
            <person name="Yan M."/>
            <person name="Wang P."/>
            <person name="Xu J."/>
            <person name="Bruns T."/>
            <person name="Baldrian P."/>
            <person name="Vilgalys R."/>
            <person name="Dunand C."/>
            <person name="Henrissat B."/>
            <person name="Grigoriev I.V."/>
            <person name="Hibbett D."/>
            <person name="Nagy L.G."/>
            <person name="Martin F.M."/>
        </authorList>
    </citation>
    <scope>NUCLEOTIDE SEQUENCE</scope>
    <source>
        <strain evidence="1">UP504</strain>
    </source>
</reference>
<comment type="caution">
    <text evidence="1">The sequence shown here is derived from an EMBL/GenBank/DDBJ whole genome shotgun (WGS) entry which is preliminary data.</text>
</comment>